<dbReference type="WBParaSite" id="MBELARI_LOCUS4782">
    <property type="protein sequence ID" value="MBELARI_LOCUS4782"/>
    <property type="gene ID" value="MBELARI_LOCUS4782"/>
</dbReference>
<feature type="region of interest" description="Disordered" evidence="1">
    <location>
        <begin position="132"/>
        <end position="171"/>
    </location>
</feature>
<feature type="compositionally biased region" description="Basic residues" evidence="1">
    <location>
        <begin position="82"/>
        <end position="101"/>
    </location>
</feature>
<evidence type="ECO:0000313" key="2">
    <source>
        <dbReference type="Proteomes" id="UP000887575"/>
    </source>
</evidence>
<reference evidence="3" key="1">
    <citation type="submission" date="2024-02" db="UniProtKB">
        <authorList>
            <consortium name="WormBaseParasite"/>
        </authorList>
    </citation>
    <scope>IDENTIFICATION</scope>
</reference>
<evidence type="ECO:0000256" key="1">
    <source>
        <dbReference type="SAM" id="MobiDB-lite"/>
    </source>
</evidence>
<sequence>MKVEIKEEELLEEPSSSLTLIDEGIMGLKTEFEEEIQYQELDDLIDDDEDLPGTSQEQELFLSLDPMKNSKNELIPEEVNGKKKTKKTRTIKQPRYHKTRGKCPPDMSKNAYYYQRLKDRMSAEEWAMRLQKQRDRRQQLTPEMKEEILRKSRERRKELKAQQTPEQKAEEAAKISARKARLLSNPEKREKYRDIARKHYLKRVKVETEEDKNLRRKRAAEFKRNRVKTETPEERELRLLKLRLGAQKRYARLRLEKELLKETEEILEFDESKPGSSNCSTDV</sequence>
<dbReference type="AlphaFoldDB" id="A0AAF3FDS8"/>
<feature type="compositionally biased region" description="Basic and acidic residues" evidence="1">
    <location>
        <begin position="132"/>
        <end position="160"/>
    </location>
</feature>
<organism evidence="2 3">
    <name type="scientific">Mesorhabditis belari</name>
    <dbReference type="NCBI Taxonomy" id="2138241"/>
    <lineage>
        <taxon>Eukaryota</taxon>
        <taxon>Metazoa</taxon>
        <taxon>Ecdysozoa</taxon>
        <taxon>Nematoda</taxon>
        <taxon>Chromadorea</taxon>
        <taxon>Rhabditida</taxon>
        <taxon>Rhabditina</taxon>
        <taxon>Rhabditomorpha</taxon>
        <taxon>Rhabditoidea</taxon>
        <taxon>Rhabditidae</taxon>
        <taxon>Mesorhabditinae</taxon>
        <taxon>Mesorhabditis</taxon>
    </lineage>
</organism>
<dbReference type="Proteomes" id="UP000887575">
    <property type="component" value="Unassembled WGS sequence"/>
</dbReference>
<name>A0AAF3FDS8_9BILA</name>
<protein>
    <submittedName>
        <fullName evidence="3">Uncharacterized protein</fullName>
    </submittedName>
</protein>
<proteinExistence type="predicted"/>
<keyword evidence="2" id="KW-1185">Reference proteome</keyword>
<accession>A0AAF3FDS8</accession>
<evidence type="ECO:0000313" key="3">
    <source>
        <dbReference type="WBParaSite" id="MBELARI_LOCUS4782"/>
    </source>
</evidence>
<feature type="region of interest" description="Disordered" evidence="1">
    <location>
        <begin position="46"/>
        <end position="108"/>
    </location>
</feature>